<proteinExistence type="predicted"/>
<feature type="coiled-coil region" evidence="1">
    <location>
        <begin position="5"/>
        <end position="36"/>
    </location>
</feature>
<evidence type="ECO:0000313" key="3">
    <source>
        <dbReference type="Proteomes" id="UP001418222"/>
    </source>
</evidence>
<organism evidence="2 3">
    <name type="scientific">Platanthera zijinensis</name>
    <dbReference type="NCBI Taxonomy" id="2320716"/>
    <lineage>
        <taxon>Eukaryota</taxon>
        <taxon>Viridiplantae</taxon>
        <taxon>Streptophyta</taxon>
        <taxon>Embryophyta</taxon>
        <taxon>Tracheophyta</taxon>
        <taxon>Spermatophyta</taxon>
        <taxon>Magnoliopsida</taxon>
        <taxon>Liliopsida</taxon>
        <taxon>Asparagales</taxon>
        <taxon>Orchidaceae</taxon>
        <taxon>Orchidoideae</taxon>
        <taxon>Orchideae</taxon>
        <taxon>Orchidinae</taxon>
        <taxon>Platanthera</taxon>
    </lineage>
</organism>
<dbReference type="Proteomes" id="UP001418222">
    <property type="component" value="Unassembled WGS sequence"/>
</dbReference>
<name>A0AAP0BR41_9ASPA</name>
<accession>A0AAP0BR41</accession>
<keyword evidence="3" id="KW-1185">Reference proteome</keyword>
<comment type="caution">
    <text evidence="2">The sequence shown here is derived from an EMBL/GenBank/DDBJ whole genome shotgun (WGS) entry which is preliminary data.</text>
</comment>
<dbReference type="EMBL" id="JBBWWQ010000004">
    <property type="protein sequence ID" value="KAK8948434.1"/>
    <property type="molecule type" value="Genomic_DNA"/>
</dbReference>
<protein>
    <submittedName>
        <fullName evidence="2">Uncharacterized protein</fullName>
    </submittedName>
</protein>
<reference evidence="2 3" key="1">
    <citation type="journal article" date="2022" name="Nat. Plants">
        <title>Genomes of leafy and leafless Platanthera orchids illuminate the evolution of mycoheterotrophy.</title>
        <authorList>
            <person name="Li M.H."/>
            <person name="Liu K.W."/>
            <person name="Li Z."/>
            <person name="Lu H.C."/>
            <person name="Ye Q.L."/>
            <person name="Zhang D."/>
            <person name="Wang J.Y."/>
            <person name="Li Y.F."/>
            <person name="Zhong Z.M."/>
            <person name="Liu X."/>
            <person name="Yu X."/>
            <person name="Liu D.K."/>
            <person name="Tu X.D."/>
            <person name="Liu B."/>
            <person name="Hao Y."/>
            <person name="Liao X.Y."/>
            <person name="Jiang Y.T."/>
            <person name="Sun W.H."/>
            <person name="Chen J."/>
            <person name="Chen Y.Q."/>
            <person name="Ai Y."/>
            <person name="Zhai J.W."/>
            <person name="Wu S.S."/>
            <person name="Zhou Z."/>
            <person name="Hsiao Y.Y."/>
            <person name="Wu W.L."/>
            <person name="Chen Y.Y."/>
            <person name="Lin Y.F."/>
            <person name="Hsu J.L."/>
            <person name="Li C.Y."/>
            <person name="Wang Z.W."/>
            <person name="Zhao X."/>
            <person name="Zhong W.Y."/>
            <person name="Ma X.K."/>
            <person name="Ma L."/>
            <person name="Huang J."/>
            <person name="Chen G.Z."/>
            <person name="Huang M.Z."/>
            <person name="Huang L."/>
            <person name="Peng D.H."/>
            <person name="Luo Y.B."/>
            <person name="Zou S.Q."/>
            <person name="Chen S.P."/>
            <person name="Lan S."/>
            <person name="Tsai W.C."/>
            <person name="Van de Peer Y."/>
            <person name="Liu Z.J."/>
        </authorList>
    </citation>
    <scope>NUCLEOTIDE SEQUENCE [LARGE SCALE GENOMIC DNA]</scope>
    <source>
        <strain evidence="2">Lor287</strain>
    </source>
</reference>
<gene>
    <name evidence="2" type="ORF">KSP39_PZI005477</name>
</gene>
<evidence type="ECO:0000313" key="2">
    <source>
        <dbReference type="EMBL" id="KAK8948434.1"/>
    </source>
</evidence>
<sequence>MESAIQRRDNILKQLKENLQKEQHRMKVQENKHRREQSFKHVTDDGIEALISNEIFQPKVIWSLSDLQVASMAKLLGSDLMISFHHLFNVELCFSKYVTSGTLTLSTAIVKLIDWHGVERIACSLEQAQQMLLRSS</sequence>
<dbReference type="AlphaFoldDB" id="A0AAP0BR41"/>
<keyword evidence="1" id="KW-0175">Coiled coil</keyword>
<evidence type="ECO:0000256" key="1">
    <source>
        <dbReference type="SAM" id="Coils"/>
    </source>
</evidence>